<dbReference type="Proteomes" id="UP000276133">
    <property type="component" value="Unassembled WGS sequence"/>
</dbReference>
<proteinExistence type="predicted"/>
<keyword evidence="2" id="KW-1185">Reference proteome</keyword>
<gene>
    <name evidence="1" type="ORF">BpHYR1_001942</name>
</gene>
<dbReference type="EMBL" id="REGN01004907">
    <property type="protein sequence ID" value="RNA15697.1"/>
    <property type="molecule type" value="Genomic_DNA"/>
</dbReference>
<evidence type="ECO:0000313" key="1">
    <source>
        <dbReference type="EMBL" id="RNA15697.1"/>
    </source>
</evidence>
<comment type="caution">
    <text evidence="1">The sequence shown here is derived from an EMBL/GenBank/DDBJ whole genome shotgun (WGS) entry which is preliminary data.</text>
</comment>
<accession>A0A3M7QWD5</accession>
<name>A0A3M7QWD5_BRAPC</name>
<protein>
    <submittedName>
        <fullName evidence="1">Uncharacterized protein</fullName>
    </submittedName>
</protein>
<reference evidence="1 2" key="1">
    <citation type="journal article" date="2018" name="Sci. Rep.">
        <title>Genomic signatures of local adaptation to the degree of environmental predictability in rotifers.</title>
        <authorList>
            <person name="Franch-Gras L."/>
            <person name="Hahn C."/>
            <person name="Garcia-Roger E.M."/>
            <person name="Carmona M.J."/>
            <person name="Serra M."/>
            <person name="Gomez A."/>
        </authorList>
    </citation>
    <scope>NUCLEOTIDE SEQUENCE [LARGE SCALE GENOMIC DNA]</scope>
    <source>
        <strain evidence="1">HYR1</strain>
    </source>
</reference>
<sequence length="68" mass="8334">MPLIITTKFFKFFDERRLQEITYEQRKSVKSQQSYFGQILNNEYFKANLKIMIQIAIDYKTEKVYEII</sequence>
<dbReference type="AlphaFoldDB" id="A0A3M7QWD5"/>
<evidence type="ECO:0000313" key="2">
    <source>
        <dbReference type="Proteomes" id="UP000276133"/>
    </source>
</evidence>
<organism evidence="1 2">
    <name type="scientific">Brachionus plicatilis</name>
    <name type="common">Marine rotifer</name>
    <name type="synonym">Brachionus muelleri</name>
    <dbReference type="NCBI Taxonomy" id="10195"/>
    <lineage>
        <taxon>Eukaryota</taxon>
        <taxon>Metazoa</taxon>
        <taxon>Spiralia</taxon>
        <taxon>Gnathifera</taxon>
        <taxon>Rotifera</taxon>
        <taxon>Eurotatoria</taxon>
        <taxon>Monogononta</taxon>
        <taxon>Pseudotrocha</taxon>
        <taxon>Ploima</taxon>
        <taxon>Brachionidae</taxon>
        <taxon>Brachionus</taxon>
    </lineage>
</organism>